<dbReference type="STRING" id="991.IW20_19335"/>
<keyword evidence="4" id="KW-1185">Reference proteome</keyword>
<evidence type="ECO:0000313" key="2">
    <source>
        <dbReference type="EMBL" id="OXA93647.1"/>
    </source>
</evidence>
<organism evidence="1 3">
    <name type="scientific">Flavobacterium hydatis</name>
    <name type="common">Cytophaga aquatilis</name>
    <dbReference type="NCBI Taxonomy" id="991"/>
    <lineage>
        <taxon>Bacteria</taxon>
        <taxon>Pseudomonadati</taxon>
        <taxon>Bacteroidota</taxon>
        <taxon>Flavobacteriia</taxon>
        <taxon>Flavobacteriales</taxon>
        <taxon>Flavobacteriaceae</taxon>
        <taxon>Flavobacterium</taxon>
    </lineage>
</organism>
<comment type="caution">
    <text evidence="1">The sequence shown here is derived from an EMBL/GenBank/DDBJ whole genome shotgun (WGS) entry which is preliminary data.</text>
</comment>
<dbReference type="InterPro" id="IPR025368">
    <property type="entry name" value="DUF4272"/>
</dbReference>
<dbReference type="Proteomes" id="UP000028712">
    <property type="component" value="Unassembled WGS sequence"/>
</dbReference>
<dbReference type="Proteomes" id="UP000198424">
    <property type="component" value="Unassembled WGS sequence"/>
</dbReference>
<dbReference type="EMBL" id="JPRM01000035">
    <property type="protein sequence ID" value="KFF11451.1"/>
    <property type="molecule type" value="Genomic_DNA"/>
</dbReference>
<dbReference type="Pfam" id="PF14094">
    <property type="entry name" value="DUF4272"/>
    <property type="match status" value="1"/>
</dbReference>
<sequence length="213" mass="25681">MTEEQRRQIKIDNDTIIKQKEYRVNDWLPILDTPKLRSLEEIKGRMSVMNALINIAFEAPIYIIKEWIENHDLTKYLSDSEKEILDKENDDLTEFEVNSLRWYLESLWAFMWVTEMIPGLEAEEYIGDNMASLLPNLENEEDNQKMESLQNLKSEVDIYTMLDYYYRLHWYCVDERLNGRQAKLNEGLVYERRKSLEWIYNRADDWDNVEMGT</sequence>
<dbReference type="EMBL" id="MUGY01000013">
    <property type="protein sequence ID" value="OXA93647.1"/>
    <property type="molecule type" value="Genomic_DNA"/>
</dbReference>
<dbReference type="AlphaFoldDB" id="A0A086A437"/>
<reference evidence="1 3" key="1">
    <citation type="submission" date="2014-07" db="EMBL/GenBank/DDBJ databases">
        <title>Genome of Flavobacterium hydatis DSM 2063.</title>
        <authorList>
            <person name="Pipes S.E."/>
            <person name="Stropko S.J."/>
            <person name="Newman J.D."/>
        </authorList>
    </citation>
    <scope>NUCLEOTIDE SEQUENCE [LARGE SCALE GENOMIC DNA]</scope>
    <source>
        <strain evidence="1 3">DSM 2063</strain>
    </source>
</reference>
<proteinExistence type="predicted"/>
<dbReference type="RefSeq" id="WP_035625995.1">
    <property type="nucleotide sequence ID" value="NZ_JBEWQG010000002.1"/>
</dbReference>
<evidence type="ECO:0000313" key="4">
    <source>
        <dbReference type="Proteomes" id="UP000198424"/>
    </source>
</evidence>
<protein>
    <recommendedName>
        <fullName evidence="5">DUF4272 domain-containing protein</fullName>
    </recommendedName>
</protein>
<name>A0A086A437_FLAHY</name>
<accession>A0A086A437</accession>
<evidence type="ECO:0000313" key="1">
    <source>
        <dbReference type="EMBL" id="KFF11451.1"/>
    </source>
</evidence>
<dbReference type="OrthoDB" id="4399984at2"/>
<evidence type="ECO:0008006" key="5">
    <source>
        <dbReference type="Google" id="ProtNLM"/>
    </source>
</evidence>
<dbReference type="eggNOG" id="ENOG502ZC6N">
    <property type="taxonomic scope" value="Bacteria"/>
</dbReference>
<gene>
    <name evidence="2" type="ORF">B0A62_12915</name>
    <name evidence="1" type="ORF">IW20_19335</name>
</gene>
<reference evidence="2 4" key="2">
    <citation type="submission" date="2016-11" db="EMBL/GenBank/DDBJ databases">
        <title>Whole genomes of Flavobacteriaceae.</title>
        <authorList>
            <person name="Stine C."/>
            <person name="Li C."/>
            <person name="Tadesse D."/>
        </authorList>
    </citation>
    <scope>NUCLEOTIDE SEQUENCE [LARGE SCALE GENOMIC DNA]</scope>
    <source>
        <strain evidence="2 4">ATCC 29551</strain>
    </source>
</reference>
<evidence type="ECO:0000313" key="3">
    <source>
        <dbReference type="Proteomes" id="UP000028712"/>
    </source>
</evidence>